<evidence type="ECO:0000313" key="2">
    <source>
        <dbReference type="Proteomes" id="UP001286313"/>
    </source>
</evidence>
<keyword evidence="2" id="KW-1185">Reference proteome</keyword>
<dbReference type="Proteomes" id="UP001286313">
    <property type="component" value="Unassembled WGS sequence"/>
</dbReference>
<proteinExistence type="predicted"/>
<comment type="caution">
    <text evidence="1">The sequence shown here is derived from an EMBL/GenBank/DDBJ whole genome shotgun (WGS) entry which is preliminary data.</text>
</comment>
<accession>A0AAE1JZY8</accession>
<organism evidence="1 2">
    <name type="scientific">Petrolisthes cinctipes</name>
    <name type="common">Flat porcelain crab</name>
    <dbReference type="NCBI Taxonomy" id="88211"/>
    <lineage>
        <taxon>Eukaryota</taxon>
        <taxon>Metazoa</taxon>
        <taxon>Ecdysozoa</taxon>
        <taxon>Arthropoda</taxon>
        <taxon>Crustacea</taxon>
        <taxon>Multicrustacea</taxon>
        <taxon>Malacostraca</taxon>
        <taxon>Eumalacostraca</taxon>
        <taxon>Eucarida</taxon>
        <taxon>Decapoda</taxon>
        <taxon>Pleocyemata</taxon>
        <taxon>Anomura</taxon>
        <taxon>Galatheoidea</taxon>
        <taxon>Porcellanidae</taxon>
        <taxon>Petrolisthes</taxon>
    </lineage>
</organism>
<dbReference type="AlphaFoldDB" id="A0AAE1JZY8"/>
<sequence length="73" mass="8081">MMRLKSESRKLSFLRCVPEVQQVSDEMTSCARCGNDKGIRSVVDKLHLPSLAIESSALTMKLGVDVEKGVRES</sequence>
<protein>
    <submittedName>
        <fullName evidence="1">Uncharacterized protein</fullName>
    </submittedName>
</protein>
<name>A0AAE1JZY8_PETCI</name>
<reference evidence="1" key="1">
    <citation type="submission" date="2023-10" db="EMBL/GenBank/DDBJ databases">
        <title>Genome assemblies of two species of porcelain crab, Petrolisthes cinctipes and Petrolisthes manimaculis (Anomura: Porcellanidae).</title>
        <authorList>
            <person name="Angst P."/>
        </authorList>
    </citation>
    <scope>NUCLEOTIDE SEQUENCE</scope>
    <source>
        <strain evidence="1">PB745_01</strain>
        <tissue evidence="1">Gill</tissue>
    </source>
</reference>
<evidence type="ECO:0000313" key="1">
    <source>
        <dbReference type="EMBL" id="KAK3861142.1"/>
    </source>
</evidence>
<gene>
    <name evidence="1" type="ORF">Pcinc_032861</name>
</gene>
<dbReference type="EMBL" id="JAWQEG010004548">
    <property type="protein sequence ID" value="KAK3861142.1"/>
    <property type="molecule type" value="Genomic_DNA"/>
</dbReference>